<dbReference type="PANTHER" id="PTHR38762:SF1">
    <property type="entry name" value="CRYPTIC OUTER MEMBRANE PORIN BGLH-RELATED"/>
    <property type="match status" value="1"/>
</dbReference>
<comment type="caution">
    <text evidence="11">The sequence shown here is derived from an EMBL/GenBank/DDBJ whole genome shotgun (WGS) entry which is preliminary data.</text>
</comment>
<feature type="signal peptide" evidence="10">
    <location>
        <begin position="1"/>
        <end position="25"/>
    </location>
</feature>
<comment type="subcellular location">
    <subcellularLocation>
        <location evidence="1">Cell outer membrane</location>
        <topology evidence="1">Multi-pass membrane protein</topology>
    </subcellularLocation>
</comment>
<dbReference type="Proteomes" id="UP001371218">
    <property type="component" value="Unassembled WGS sequence"/>
</dbReference>
<name>A0ABU9BU69_9BURK</name>
<evidence type="ECO:0000256" key="1">
    <source>
        <dbReference type="ARBA" id="ARBA00004571"/>
    </source>
</evidence>
<keyword evidence="5" id="KW-0812">Transmembrane</keyword>
<evidence type="ECO:0000256" key="9">
    <source>
        <dbReference type="ARBA" id="ARBA00023237"/>
    </source>
</evidence>
<keyword evidence="12" id="KW-1185">Reference proteome</keyword>
<evidence type="ECO:0000256" key="2">
    <source>
        <dbReference type="ARBA" id="ARBA00007055"/>
    </source>
</evidence>
<evidence type="ECO:0000313" key="12">
    <source>
        <dbReference type="Proteomes" id="UP001371218"/>
    </source>
</evidence>
<dbReference type="EMBL" id="JBBUTG010000015">
    <property type="protein sequence ID" value="MEK8033289.1"/>
    <property type="molecule type" value="Genomic_DNA"/>
</dbReference>
<dbReference type="Pfam" id="PF02264">
    <property type="entry name" value="LamB"/>
    <property type="match status" value="1"/>
</dbReference>
<keyword evidence="9" id="KW-0998">Cell outer membrane</keyword>
<dbReference type="SUPFAM" id="SSF56935">
    <property type="entry name" value="Porins"/>
    <property type="match status" value="1"/>
</dbReference>
<keyword evidence="7" id="KW-0626">Porin</keyword>
<dbReference type="PANTHER" id="PTHR38762">
    <property type="entry name" value="CRYPTIC OUTER MEMBRANE PORIN BGLH-RELATED"/>
    <property type="match status" value="1"/>
</dbReference>
<feature type="chain" id="PRO_5047103281" evidence="10">
    <location>
        <begin position="26"/>
        <end position="391"/>
    </location>
</feature>
<dbReference type="Gene3D" id="2.40.170.10">
    <property type="entry name" value="Porin, LamB type"/>
    <property type="match status" value="1"/>
</dbReference>
<proteinExistence type="inferred from homology"/>
<evidence type="ECO:0000256" key="3">
    <source>
        <dbReference type="ARBA" id="ARBA00022448"/>
    </source>
</evidence>
<keyword evidence="3" id="KW-0813">Transport</keyword>
<evidence type="ECO:0000256" key="5">
    <source>
        <dbReference type="ARBA" id="ARBA00022692"/>
    </source>
</evidence>
<protein>
    <submittedName>
        <fullName evidence="11">Carbohydrate porin</fullName>
    </submittedName>
</protein>
<comment type="similarity">
    <text evidence="2">Belongs to the porin LamB (TC 1.B.3) family.</text>
</comment>
<reference evidence="11 12" key="1">
    <citation type="submission" date="2024-04" db="EMBL/GenBank/DDBJ databases">
        <title>Novel species of the genus Ideonella isolated from streams.</title>
        <authorList>
            <person name="Lu H."/>
        </authorList>
    </citation>
    <scope>NUCLEOTIDE SEQUENCE [LARGE SCALE GENOMIC DNA]</scope>
    <source>
        <strain evidence="11 12">DXS29W</strain>
    </source>
</reference>
<evidence type="ECO:0000256" key="4">
    <source>
        <dbReference type="ARBA" id="ARBA00022452"/>
    </source>
</evidence>
<organism evidence="11 12">
    <name type="scientific">Ideonella lacteola</name>
    <dbReference type="NCBI Taxonomy" id="2984193"/>
    <lineage>
        <taxon>Bacteria</taxon>
        <taxon>Pseudomonadati</taxon>
        <taxon>Pseudomonadota</taxon>
        <taxon>Betaproteobacteria</taxon>
        <taxon>Burkholderiales</taxon>
        <taxon>Sphaerotilaceae</taxon>
        <taxon>Ideonella</taxon>
    </lineage>
</organism>
<evidence type="ECO:0000256" key="6">
    <source>
        <dbReference type="ARBA" id="ARBA00023065"/>
    </source>
</evidence>
<dbReference type="RefSeq" id="WP_341427707.1">
    <property type="nucleotide sequence ID" value="NZ_JBBUTG010000015.1"/>
</dbReference>
<evidence type="ECO:0000256" key="7">
    <source>
        <dbReference type="ARBA" id="ARBA00023114"/>
    </source>
</evidence>
<dbReference type="InterPro" id="IPR036998">
    <property type="entry name" value="Porin_LamB_sf"/>
</dbReference>
<evidence type="ECO:0000256" key="8">
    <source>
        <dbReference type="ARBA" id="ARBA00023136"/>
    </source>
</evidence>
<keyword evidence="10" id="KW-0732">Signal</keyword>
<dbReference type="InterPro" id="IPR003192">
    <property type="entry name" value="Porin_LamB"/>
</dbReference>
<keyword evidence="6" id="KW-0406">Ion transport</keyword>
<accession>A0ABU9BU69</accession>
<evidence type="ECO:0000256" key="10">
    <source>
        <dbReference type="SAM" id="SignalP"/>
    </source>
</evidence>
<sequence length="391" mass="41720">MKQKLPFTPAAIALALGLGASGAHALDYTGYFRAGPGLTSEDASRACYGLNGGSSGMKYRLGNECDFYGEFQLAQGFSKDGIDTKATLMVNHYTGATDNSSEGVKIEQMWAEAKGFDIAPTATFWIGKERGRRGDVHIVDTFFVEMLGVGAGMKGLPAGTGKFGVAFYKTDSDAVHPGNRFNAEWVDVAANTNGKINLFASITKGDFEDGKSGAGLTLRHDQTDLFGMGVNNVLFLQYAQGSANLNQNFGDLTADSDAKGWRIVESVNWQRGVFGGQAMLLGASQTDGAGVRTTSLSAGGRISYAFTKNFKLVTEAGYSQYKTEGSPTAKLAKLTIAPTLATGPEFWSRPEFRLYVTTAKWNAPAGNVTGQAAFADKTNGTSYGAQVEWWF</sequence>
<evidence type="ECO:0000313" key="11">
    <source>
        <dbReference type="EMBL" id="MEK8033289.1"/>
    </source>
</evidence>
<dbReference type="InterPro" id="IPR050286">
    <property type="entry name" value="G_neg_Bact_CarbUptk_Porin"/>
</dbReference>
<keyword evidence="8" id="KW-0472">Membrane</keyword>
<keyword evidence="4" id="KW-1134">Transmembrane beta strand</keyword>
<gene>
    <name evidence="11" type="ORF">AACH06_20915</name>
</gene>